<dbReference type="SUPFAM" id="SSF55315">
    <property type="entry name" value="L30e-like"/>
    <property type="match status" value="1"/>
</dbReference>
<accession>A0A0R1WLX8</accession>
<name>A0A0R1WLX8_9LACO</name>
<gene>
    <name evidence="2" type="ORF">FC40_GL000599</name>
</gene>
<dbReference type="Pfam" id="PF01248">
    <property type="entry name" value="Ribosomal_L7Ae"/>
    <property type="match status" value="1"/>
</dbReference>
<dbReference type="NCBIfam" id="NF005585">
    <property type="entry name" value="PRK07283.1"/>
    <property type="match status" value="1"/>
</dbReference>
<dbReference type="InterPro" id="IPR004038">
    <property type="entry name" value="Ribosomal_eL8/eL30/eS12/Gad45"/>
</dbReference>
<keyword evidence="3" id="KW-1185">Reference proteome</keyword>
<dbReference type="EMBL" id="AZGD01000090">
    <property type="protein sequence ID" value="KRM18814.1"/>
    <property type="molecule type" value="Genomic_DNA"/>
</dbReference>
<dbReference type="PATRIC" id="fig|1423755.3.peg.653"/>
<evidence type="ECO:0000259" key="1">
    <source>
        <dbReference type="Pfam" id="PF01248"/>
    </source>
</evidence>
<dbReference type="InterPro" id="IPR029064">
    <property type="entry name" value="Ribosomal_eL30-like_sf"/>
</dbReference>
<feature type="domain" description="Ribosomal protein eL8/eL30/eS12/Gadd45" evidence="1">
    <location>
        <begin position="5"/>
        <end position="94"/>
    </location>
</feature>
<dbReference type="AlphaFoldDB" id="A0A0R1WLX8"/>
<sequence>MINNKVLSLLGLAKRANKVVTGQDIVLKNIRNNKVNLVFIANDSGKSTLKKFTDKCNFYQIDIDTTFSKQDLSDAIGSKRSIIGITDRGFSKKMKQLLDD</sequence>
<dbReference type="Gene3D" id="3.30.1330.30">
    <property type="match status" value="1"/>
</dbReference>
<protein>
    <recommendedName>
        <fullName evidence="1">Ribosomal protein eL8/eL30/eS12/Gadd45 domain-containing protein</fullName>
    </recommendedName>
</protein>
<dbReference type="eggNOG" id="COG1358">
    <property type="taxonomic scope" value="Bacteria"/>
</dbReference>
<organism evidence="2 3">
    <name type="scientific">Ligilactobacillus hayakitensis DSM 18933 = JCM 14209</name>
    <dbReference type="NCBI Taxonomy" id="1423755"/>
    <lineage>
        <taxon>Bacteria</taxon>
        <taxon>Bacillati</taxon>
        <taxon>Bacillota</taxon>
        <taxon>Bacilli</taxon>
        <taxon>Lactobacillales</taxon>
        <taxon>Lactobacillaceae</taxon>
        <taxon>Ligilactobacillus</taxon>
    </lineage>
</organism>
<dbReference type="Proteomes" id="UP000051054">
    <property type="component" value="Unassembled WGS sequence"/>
</dbReference>
<proteinExistence type="predicted"/>
<dbReference type="STRING" id="1423755.FC40_GL000599"/>
<evidence type="ECO:0000313" key="3">
    <source>
        <dbReference type="Proteomes" id="UP000051054"/>
    </source>
</evidence>
<reference evidence="2 3" key="1">
    <citation type="journal article" date="2015" name="Genome Announc.">
        <title>Expanding the biotechnology potential of lactobacilli through comparative genomics of 213 strains and associated genera.</title>
        <authorList>
            <person name="Sun Z."/>
            <person name="Harris H.M."/>
            <person name="McCann A."/>
            <person name="Guo C."/>
            <person name="Argimon S."/>
            <person name="Zhang W."/>
            <person name="Yang X."/>
            <person name="Jeffery I.B."/>
            <person name="Cooney J.C."/>
            <person name="Kagawa T.F."/>
            <person name="Liu W."/>
            <person name="Song Y."/>
            <person name="Salvetti E."/>
            <person name="Wrobel A."/>
            <person name="Rasinkangas P."/>
            <person name="Parkhill J."/>
            <person name="Rea M.C."/>
            <person name="O'Sullivan O."/>
            <person name="Ritari J."/>
            <person name="Douillard F.P."/>
            <person name="Paul Ross R."/>
            <person name="Yang R."/>
            <person name="Briner A.E."/>
            <person name="Felis G.E."/>
            <person name="de Vos W.M."/>
            <person name="Barrangou R."/>
            <person name="Klaenhammer T.R."/>
            <person name="Caufield P.W."/>
            <person name="Cui Y."/>
            <person name="Zhang H."/>
            <person name="O'Toole P.W."/>
        </authorList>
    </citation>
    <scope>NUCLEOTIDE SEQUENCE [LARGE SCALE GENOMIC DNA]</scope>
    <source>
        <strain evidence="2 3">DSM 18933</strain>
    </source>
</reference>
<dbReference type="OrthoDB" id="9794863at2"/>
<evidence type="ECO:0000313" key="2">
    <source>
        <dbReference type="EMBL" id="KRM18814.1"/>
    </source>
</evidence>
<dbReference type="RefSeq" id="WP_035519741.1">
    <property type="nucleotide sequence ID" value="NZ_AZGD01000090.1"/>
</dbReference>
<comment type="caution">
    <text evidence="2">The sequence shown here is derived from an EMBL/GenBank/DDBJ whole genome shotgun (WGS) entry which is preliminary data.</text>
</comment>